<organism evidence="1 2">
    <name type="scientific">Syntrophomonas wolfei subsp. wolfei (strain DSM 2245B / Goettingen)</name>
    <dbReference type="NCBI Taxonomy" id="335541"/>
    <lineage>
        <taxon>Bacteria</taxon>
        <taxon>Bacillati</taxon>
        <taxon>Bacillota</taxon>
        <taxon>Clostridia</taxon>
        <taxon>Eubacteriales</taxon>
        <taxon>Syntrophomonadaceae</taxon>
        <taxon>Syntrophomonas</taxon>
    </lineage>
</organism>
<dbReference type="Proteomes" id="UP000001968">
    <property type="component" value="Chromosome"/>
</dbReference>
<reference evidence="2" key="1">
    <citation type="journal article" date="2010" name="Environ. Microbiol.">
        <title>The genome of Syntrophomonas wolfei: new insights into syntrophic metabolism and biohydrogen production.</title>
        <authorList>
            <person name="Sieber J.R."/>
            <person name="Sims D.R."/>
            <person name="Han C."/>
            <person name="Kim E."/>
            <person name="Lykidis A."/>
            <person name="Lapidus A.L."/>
            <person name="McDonnald E."/>
            <person name="Rohlin L."/>
            <person name="Culley D.E."/>
            <person name="Gunsalus R."/>
            <person name="McInerney M.J."/>
        </authorList>
    </citation>
    <scope>NUCLEOTIDE SEQUENCE [LARGE SCALE GENOMIC DNA]</scope>
    <source>
        <strain evidence="2">DSM 2245B / Goettingen</strain>
    </source>
</reference>
<proteinExistence type="predicted"/>
<sequence>MQVKVSEFVGESRRSWQDAVENAVSEASRDINNISGVEVVNWTANCADNKIVEYKANIRIAYLG</sequence>
<dbReference type="STRING" id="335541.Swol_0625"/>
<name>Q0AZA0_SYNWW</name>
<dbReference type="HOGENOM" id="CLU_161196_3_1_9"/>
<dbReference type="InterPro" id="IPR036694">
    <property type="entry name" value="Dodecin-like_sf"/>
</dbReference>
<dbReference type="Pfam" id="PF07311">
    <property type="entry name" value="Dodecin"/>
    <property type="match status" value="1"/>
</dbReference>
<dbReference type="KEGG" id="swo:Swol_0625"/>
<keyword evidence="2" id="KW-1185">Reference proteome</keyword>
<accession>Q0AZA0</accession>
<dbReference type="OrthoDB" id="1707990at2"/>
<evidence type="ECO:0000313" key="1">
    <source>
        <dbReference type="EMBL" id="ABI67954.1"/>
    </source>
</evidence>
<dbReference type="SUPFAM" id="SSF89807">
    <property type="entry name" value="Dodecin-like"/>
    <property type="match status" value="1"/>
</dbReference>
<dbReference type="Gene3D" id="3.30.1660.10">
    <property type="entry name" value="Flavin-binding protein dodecin"/>
    <property type="match status" value="1"/>
</dbReference>
<dbReference type="EMBL" id="CP000448">
    <property type="protein sequence ID" value="ABI67954.1"/>
    <property type="molecule type" value="Genomic_DNA"/>
</dbReference>
<dbReference type="InterPro" id="IPR009923">
    <property type="entry name" value="Dodecin"/>
</dbReference>
<protein>
    <recommendedName>
        <fullName evidence="3">Dodecin domain-containing protein</fullName>
    </recommendedName>
</protein>
<gene>
    <name evidence="1" type="ordered locus">Swol_0625</name>
</gene>
<evidence type="ECO:0008006" key="3">
    <source>
        <dbReference type="Google" id="ProtNLM"/>
    </source>
</evidence>
<dbReference type="AlphaFoldDB" id="Q0AZA0"/>
<dbReference type="eggNOG" id="COG3360">
    <property type="taxonomic scope" value="Bacteria"/>
</dbReference>
<evidence type="ECO:0000313" key="2">
    <source>
        <dbReference type="Proteomes" id="UP000001968"/>
    </source>
</evidence>
<dbReference type="InterPro" id="IPR025543">
    <property type="entry name" value="Dodecin-like"/>
</dbReference>